<dbReference type="OrthoDB" id="16729at2759"/>
<dbReference type="InterPro" id="IPR009991">
    <property type="entry name" value="DCTN3"/>
</dbReference>
<feature type="coiled-coil region" evidence="1">
    <location>
        <begin position="184"/>
        <end position="236"/>
    </location>
</feature>
<protein>
    <submittedName>
        <fullName evidence="2">Uncharacterized protein</fullName>
    </submittedName>
</protein>
<dbReference type="VEuPathDB" id="FungiDB:TREMEDRAFT_58282"/>
<organism evidence="2 3">
    <name type="scientific">Tremella mesenterica</name>
    <name type="common">Jelly fungus</name>
    <dbReference type="NCBI Taxonomy" id="5217"/>
    <lineage>
        <taxon>Eukaryota</taxon>
        <taxon>Fungi</taxon>
        <taxon>Dikarya</taxon>
        <taxon>Basidiomycota</taxon>
        <taxon>Agaricomycotina</taxon>
        <taxon>Tremellomycetes</taxon>
        <taxon>Tremellales</taxon>
        <taxon>Tremellaceae</taxon>
        <taxon>Tremella</taxon>
    </lineage>
</organism>
<dbReference type="PANTHER" id="PTHR28360:SF1">
    <property type="entry name" value="DYNACTIN SUBUNIT 3"/>
    <property type="match status" value="1"/>
</dbReference>
<proteinExistence type="predicted"/>
<dbReference type="STRING" id="5217.A0A4Q1BRF8"/>
<name>A0A4Q1BRF8_TREME</name>
<keyword evidence="1" id="KW-0175">Coiled coil</keyword>
<keyword evidence="3" id="KW-1185">Reference proteome</keyword>
<dbReference type="Proteomes" id="UP000289152">
    <property type="component" value="Unassembled WGS sequence"/>
</dbReference>
<evidence type="ECO:0000256" key="1">
    <source>
        <dbReference type="SAM" id="Coils"/>
    </source>
</evidence>
<comment type="caution">
    <text evidence="2">The sequence shown here is derived from an EMBL/GenBank/DDBJ whole genome shotgun (WGS) entry which is preliminary data.</text>
</comment>
<dbReference type="GO" id="GO:0005869">
    <property type="term" value="C:dynactin complex"/>
    <property type="evidence" value="ECO:0007669"/>
    <property type="project" value="InterPro"/>
</dbReference>
<accession>A0A4Q1BRF8</accession>
<dbReference type="AlphaFoldDB" id="A0A4Q1BRF8"/>
<sequence length="238" mass="27133">MSPDLALEIRLRTIEAIIYGVPSHSSTSTFNIDSDPGISHLSPIEPHKEGEIRFTGESKYTRQTEKSSISLTRRIKDVMDVLERTGGQDDGIKRLLDGYDQYLPLLQPGSETINSDSESLPDHTKLIMVLEASEDIKQAERGLREIDLLISKGVDGSGELEKMLPLKPEIVNAQKSSISRMEELRKVREEVNNLLRRYSTYTNTVSEMFIELHNRTQTLEDAVTRLERKKKEELESRY</sequence>
<gene>
    <name evidence="2" type="ORF">M231_02218</name>
</gene>
<dbReference type="PANTHER" id="PTHR28360">
    <property type="entry name" value="DYNACTIN SUBUNIT 3"/>
    <property type="match status" value="1"/>
</dbReference>
<dbReference type="Pfam" id="PF07426">
    <property type="entry name" value="Dynactin_p22"/>
    <property type="match status" value="1"/>
</dbReference>
<dbReference type="GO" id="GO:0061640">
    <property type="term" value="P:cytoskeleton-dependent cytokinesis"/>
    <property type="evidence" value="ECO:0007669"/>
    <property type="project" value="InterPro"/>
</dbReference>
<dbReference type="EMBL" id="SDIL01000017">
    <property type="protein sequence ID" value="RXK40566.1"/>
    <property type="molecule type" value="Genomic_DNA"/>
</dbReference>
<evidence type="ECO:0000313" key="3">
    <source>
        <dbReference type="Proteomes" id="UP000289152"/>
    </source>
</evidence>
<dbReference type="InParanoid" id="A0A4Q1BRF8"/>
<evidence type="ECO:0000313" key="2">
    <source>
        <dbReference type="EMBL" id="RXK40566.1"/>
    </source>
</evidence>
<reference evidence="2 3" key="1">
    <citation type="submission" date="2016-06" db="EMBL/GenBank/DDBJ databases">
        <title>Evolution of pathogenesis and genome organization in the Tremellales.</title>
        <authorList>
            <person name="Cuomo C."/>
            <person name="Litvintseva A."/>
            <person name="Heitman J."/>
            <person name="Chen Y."/>
            <person name="Sun S."/>
            <person name="Springer D."/>
            <person name="Dromer F."/>
            <person name="Young S."/>
            <person name="Zeng Q."/>
            <person name="Chapman S."/>
            <person name="Gujja S."/>
            <person name="Saif S."/>
            <person name="Birren B."/>
        </authorList>
    </citation>
    <scope>NUCLEOTIDE SEQUENCE [LARGE SCALE GENOMIC DNA]</scope>
    <source>
        <strain evidence="2 3">ATCC 28783</strain>
    </source>
</reference>